<dbReference type="CDD" id="cd00515">
    <property type="entry name" value="HAM1"/>
    <property type="match status" value="1"/>
</dbReference>
<dbReference type="GO" id="GO:0009143">
    <property type="term" value="P:nucleoside triphosphate catabolic process"/>
    <property type="evidence" value="ECO:0007669"/>
    <property type="project" value="InterPro"/>
</dbReference>
<evidence type="ECO:0000313" key="3">
    <source>
        <dbReference type="EMBL" id="EKC55909.1"/>
    </source>
</evidence>
<dbReference type="InterPro" id="IPR029001">
    <property type="entry name" value="ITPase-like_fam"/>
</dbReference>
<dbReference type="PANTHER" id="PTHR11067">
    <property type="entry name" value="INOSINE TRIPHOSPHATE PYROPHOSPHATASE/HAM1 PROTEIN"/>
    <property type="match status" value="1"/>
</dbReference>
<evidence type="ECO:0000256" key="1">
    <source>
        <dbReference type="ARBA" id="ARBA00008023"/>
    </source>
</evidence>
<dbReference type="SUPFAM" id="SSF52972">
    <property type="entry name" value="ITPase-like"/>
    <property type="match status" value="1"/>
</dbReference>
<dbReference type="Gene3D" id="3.90.950.10">
    <property type="match status" value="1"/>
</dbReference>
<dbReference type="PANTHER" id="PTHR11067:SF9">
    <property type="entry name" value="INOSINE TRIPHOSPHATE PYROPHOSPHATASE"/>
    <property type="match status" value="1"/>
</dbReference>
<dbReference type="GO" id="GO:0005829">
    <property type="term" value="C:cytosol"/>
    <property type="evidence" value="ECO:0007669"/>
    <property type="project" value="TreeGrafter"/>
</dbReference>
<sequence>MMNMKFIIASNNKKKLVELERILNPLGINAVTPKEEGITLDDVEENGTTFAENAFLKASAAYLKTGLPAVADDSGLCVDALDGRPGVYTARYGGEGLTDEERYIKLLDEMKNVDDDKRSAHFTSSICCILPDGSKITAEGICEG</sequence>
<dbReference type="InterPro" id="IPR002637">
    <property type="entry name" value="RdgB/HAM1"/>
</dbReference>
<evidence type="ECO:0000256" key="2">
    <source>
        <dbReference type="ARBA" id="ARBA00022801"/>
    </source>
</evidence>
<name>K1SKG9_9ZZZZ</name>
<accession>K1SKG9</accession>
<comment type="similarity">
    <text evidence="1">Belongs to the HAM1 NTPase family.</text>
</comment>
<comment type="caution">
    <text evidence="3">The sequence shown here is derived from an EMBL/GenBank/DDBJ whole genome shotgun (WGS) entry which is preliminary data.</text>
</comment>
<organism evidence="3">
    <name type="scientific">human gut metagenome</name>
    <dbReference type="NCBI Taxonomy" id="408170"/>
    <lineage>
        <taxon>unclassified sequences</taxon>
        <taxon>metagenomes</taxon>
        <taxon>organismal metagenomes</taxon>
    </lineage>
</organism>
<protein>
    <submittedName>
        <fullName evidence="3">Non-canonical purine NTP pyrophosphatase, rdgB/HAM1 family</fullName>
    </submittedName>
</protein>
<keyword evidence="2" id="KW-0378">Hydrolase</keyword>
<gene>
    <name evidence="3" type="ORF">OBE_11334</name>
</gene>
<dbReference type="Pfam" id="PF01725">
    <property type="entry name" value="Ham1p_like"/>
    <property type="match status" value="1"/>
</dbReference>
<dbReference type="GO" id="GO:0047429">
    <property type="term" value="F:nucleoside triphosphate diphosphatase activity"/>
    <property type="evidence" value="ECO:0007669"/>
    <property type="project" value="InterPro"/>
</dbReference>
<reference evidence="3" key="1">
    <citation type="journal article" date="2013" name="Environ. Microbiol.">
        <title>Microbiota from the distal guts of lean and obese adolescents exhibit partial functional redundancy besides clear differences in community structure.</title>
        <authorList>
            <person name="Ferrer M."/>
            <person name="Ruiz A."/>
            <person name="Lanza F."/>
            <person name="Haange S.B."/>
            <person name="Oberbach A."/>
            <person name="Till H."/>
            <person name="Bargiela R."/>
            <person name="Campoy C."/>
            <person name="Segura M.T."/>
            <person name="Richter M."/>
            <person name="von Bergen M."/>
            <person name="Seifert J."/>
            <person name="Suarez A."/>
        </authorList>
    </citation>
    <scope>NUCLEOTIDE SEQUENCE</scope>
</reference>
<proteinExistence type="inferred from homology"/>
<feature type="non-terminal residue" evidence="3">
    <location>
        <position position="144"/>
    </location>
</feature>
<dbReference type="AlphaFoldDB" id="K1SKG9"/>
<dbReference type="EMBL" id="AJWZ01007793">
    <property type="protein sequence ID" value="EKC55909.1"/>
    <property type="molecule type" value="Genomic_DNA"/>
</dbReference>